<name>A0A7S7NPD7_PALFE</name>
<evidence type="ECO:0000313" key="3">
    <source>
        <dbReference type="EMBL" id="QOY87342.1"/>
    </source>
</evidence>
<gene>
    <name evidence="3" type="ORF">IRI77_32025</name>
</gene>
<feature type="domain" description="Oligogalacturonate lyase" evidence="2">
    <location>
        <begin position="17"/>
        <end position="130"/>
    </location>
</feature>
<feature type="chain" id="PRO_5032387884" description="Oligogalacturonate lyase domain-containing protein" evidence="1">
    <location>
        <begin position="20"/>
        <end position="350"/>
    </location>
</feature>
<dbReference type="RefSeq" id="WP_194449011.1">
    <property type="nucleotide sequence ID" value="NZ_CP063849.1"/>
</dbReference>
<reference evidence="3 4" key="1">
    <citation type="submission" date="2020-10" db="EMBL/GenBank/DDBJ databases">
        <title>Complete genome sequence of Paludibaculum fermentans P105T, a facultatively anaerobic acidobacterium capable of dissimilatory Fe(III) reduction.</title>
        <authorList>
            <person name="Dedysh S.N."/>
            <person name="Beletsky A.V."/>
            <person name="Kulichevskaya I.S."/>
            <person name="Mardanov A.V."/>
            <person name="Ravin N.V."/>
        </authorList>
    </citation>
    <scope>NUCLEOTIDE SEQUENCE [LARGE SCALE GENOMIC DNA]</scope>
    <source>
        <strain evidence="3 4">P105</strain>
    </source>
</reference>
<dbReference type="SUPFAM" id="SSF82171">
    <property type="entry name" value="DPP6 N-terminal domain-like"/>
    <property type="match status" value="1"/>
</dbReference>
<dbReference type="Proteomes" id="UP000593892">
    <property type="component" value="Chromosome"/>
</dbReference>
<keyword evidence="4" id="KW-1185">Reference proteome</keyword>
<keyword evidence="1" id="KW-0732">Signal</keyword>
<dbReference type="GO" id="GO:0047487">
    <property type="term" value="F:oligogalacturonide lyase activity"/>
    <property type="evidence" value="ECO:0007669"/>
    <property type="project" value="InterPro"/>
</dbReference>
<dbReference type="GO" id="GO:0045490">
    <property type="term" value="P:pectin catabolic process"/>
    <property type="evidence" value="ECO:0007669"/>
    <property type="project" value="InterPro"/>
</dbReference>
<dbReference type="Pfam" id="PF14583">
    <property type="entry name" value="Pectate_lyase22"/>
    <property type="match status" value="1"/>
</dbReference>
<dbReference type="Gene3D" id="2.130.10.10">
    <property type="entry name" value="YVTN repeat-like/Quinoprotein amine dehydrogenase"/>
    <property type="match status" value="1"/>
</dbReference>
<dbReference type="AlphaFoldDB" id="A0A7S7NPD7"/>
<protein>
    <recommendedName>
        <fullName evidence="2">Oligogalacturonate lyase domain-containing protein</fullName>
    </recommendedName>
</protein>
<proteinExistence type="predicted"/>
<dbReference type="KEGG" id="pfer:IRI77_32025"/>
<sequence length="350" mass="39058">MPTRTLIVALLATSTLLSAQTYKDPRSSLEIFEFAAPGVLSMNLYYHFSNFTADDSNVIFAGGSQIFRLEMKTRTVHQVTTGDGVSPYTACPHPKNANLLYYMRGSQVTELDLAANRERRVGDIPMPHVGGHQQPSFTADLKSLVVSKMRDAKTWEIGLMDIATGSYKTVITQGFRIGHIQHHPTLPLIFYVWETGGYAPQRSWLVNDDGSANRPFYASTDPKQWVTPLKEWMTHESWVPQTGEMTMIMDKVGIVIVDVDGKSRLLPGDYWHVHARPDGKFLVADDNKGNLWLIESATDNRRLLASGLREGVRPSHAHASFDHSGRHVLFNTGHTKQVIALIDLKAAGLF</sequence>
<dbReference type="InterPro" id="IPR027946">
    <property type="entry name" value="Ogl_dom"/>
</dbReference>
<dbReference type="InterPro" id="IPR015943">
    <property type="entry name" value="WD40/YVTN_repeat-like_dom_sf"/>
</dbReference>
<dbReference type="EMBL" id="CP063849">
    <property type="protein sequence ID" value="QOY87342.1"/>
    <property type="molecule type" value="Genomic_DNA"/>
</dbReference>
<evidence type="ECO:0000313" key="4">
    <source>
        <dbReference type="Proteomes" id="UP000593892"/>
    </source>
</evidence>
<accession>A0A7S7NPD7</accession>
<evidence type="ECO:0000259" key="2">
    <source>
        <dbReference type="Pfam" id="PF14583"/>
    </source>
</evidence>
<feature type="signal peptide" evidence="1">
    <location>
        <begin position="1"/>
        <end position="19"/>
    </location>
</feature>
<evidence type="ECO:0000256" key="1">
    <source>
        <dbReference type="SAM" id="SignalP"/>
    </source>
</evidence>
<organism evidence="3 4">
    <name type="scientific">Paludibaculum fermentans</name>
    <dbReference type="NCBI Taxonomy" id="1473598"/>
    <lineage>
        <taxon>Bacteria</taxon>
        <taxon>Pseudomonadati</taxon>
        <taxon>Acidobacteriota</taxon>
        <taxon>Terriglobia</taxon>
        <taxon>Bryobacterales</taxon>
        <taxon>Bryobacteraceae</taxon>
        <taxon>Paludibaculum</taxon>
    </lineage>
</organism>